<name>A0A1H6D0S0_9HYPH</name>
<dbReference type="RefSeq" id="WP_103875158.1">
    <property type="nucleotide sequence ID" value="NZ_FNUY01000013.1"/>
</dbReference>
<dbReference type="CDD" id="cd07377">
    <property type="entry name" value="WHTH_GntR"/>
    <property type="match status" value="1"/>
</dbReference>
<evidence type="ECO:0000313" key="6">
    <source>
        <dbReference type="Proteomes" id="UP000236743"/>
    </source>
</evidence>
<dbReference type="PRINTS" id="PR00035">
    <property type="entry name" value="HTHGNTR"/>
</dbReference>
<dbReference type="OrthoDB" id="8247358at2"/>
<dbReference type="PROSITE" id="PS50949">
    <property type="entry name" value="HTH_GNTR"/>
    <property type="match status" value="1"/>
</dbReference>
<dbReference type="Gene3D" id="1.10.10.10">
    <property type="entry name" value="Winged helix-like DNA-binding domain superfamily/Winged helix DNA-binding domain"/>
    <property type="match status" value="1"/>
</dbReference>
<dbReference type="InterPro" id="IPR011711">
    <property type="entry name" value="GntR_C"/>
</dbReference>
<feature type="domain" description="HTH gntR-type" evidence="4">
    <location>
        <begin position="12"/>
        <end position="79"/>
    </location>
</feature>
<dbReference type="PANTHER" id="PTHR43537:SF5">
    <property type="entry name" value="UXU OPERON TRANSCRIPTIONAL REGULATOR"/>
    <property type="match status" value="1"/>
</dbReference>
<keyword evidence="3" id="KW-0804">Transcription</keyword>
<protein>
    <submittedName>
        <fullName evidence="5">Transcriptional regulator, GntR family</fullName>
    </submittedName>
</protein>
<dbReference type="Proteomes" id="UP000236743">
    <property type="component" value="Unassembled WGS sequence"/>
</dbReference>
<keyword evidence="6" id="KW-1185">Reference proteome</keyword>
<organism evidence="5 6">
    <name type="scientific">Bosea lathyri</name>
    <dbReference type="NCBI Taxonomy" id="1036778"/>
    <lineage>
        <taxon>Bacteria</taxon>
        <taxon>Pseudomonadati</taxon>
        <taxon>Pseudomonadota</taxon>
        <taxon>Alphaproteobacteria</taxon>
        <taxon>Hyphomicrobiales</taxon>
        <taxon>Boseaceae</taxon>
        <taxon>Bosea</taxon>
    </lineage>
</organism>
<dbReference type="InterPro" id="IPR036388">
    <property type="entry name" value="WH-like_DNA-bd_sf"/>
</dbReference>
<dbReference type="SUPFAM" id="SSF48008">
    <property type="entry name" value="GntR ligand-binding domain-like"/>
    <property type="match status" value="1"/>
</dbReference>
<dbReference type="Pfam" id="PF07729">
    <property type="entry name" value="FCD"/>
    <property type="match status" value="1"/>
</dbReference>
<gene>
    <name evidence="5" type="ORF">SAMN04488115_113145</name>
</gene>
<evidence type="ECO:0000256" key="2">
    <source>
        <dbReference type="ARBA" id="ARBA00023125"/>
    </source>
</evidence>
<dbReference type="SUPFAM" id="SSF46785">
    <property type="entry name" value="Winged helix' DNA-binding domain"/>
    <property type="match status" value="1"/>
</dbReference>
<dbReference type="GO" id="GO:0003700">
    <property type="term" value="F:DNA-binding transcription factor activity"/>
    <property type="evidence" value="ECO:0007669"/>
    <property type="project" value="InterPro"/>
</dbReference>
<proteinExistence type="predicted"/>
<keyword evidence="2" id="KW-0238">DNA-binding</keyword>
<dbReference type="AlphaFoldDB" id="A0A1H6D0S0"/>
<dbReference type="InterPro" id="IPR036390">
    <property type="entry name" value="WH_DNA-bd_sf"/>
</dbReference>
<evidence type="ECO:0000259" key="4">
    <source>
        <dbReference type="PROSITE" id="PS50949"/>
    </source>
</evidence>
<reference evidence="5 6" key="1">
    <citation type="submission" date="2016-10" db="EMBL/GenBank/DDBJ databases">
        <authorList>
            <person name="de Groot N.N."/>
        </authorList>
    </citation>
    <scope>NUCLEOTIDE SEQUENCE [LARGE SCALE GENOMIC DNA]</scope>
    <source>
        <strain evidence="5 6">DSM 26656</strain>
    </source>
</reference>
<accession>A0A1H6D0S0</accession>
<dbReference type="GO" id="GO:0003677">
    <property type="term" value="F:DNA binding"/>
    <property type="evidence" value="ECO:0007669"/>
    <property type="project" value="UniProtKB-KW"/>
</dbReference>
<dbReference type="SMART" id="SM00345">
    <property type="entry name" value="HTH_GNTR"/>
    <property type="match status" value="1"/>
</dbReference>
<dbReference type="PANTHER" id="PTHR43537">
    <property type="entry name" value="TRANSCRIPTIONAL REGULATOR, GNTR FAMILY"/>
    <property type="match status" value="1"/>
</dbReference>
<evidence type="ECO:0000256" key="1">
    <source>
        <dbReference type="ARBA" id="ARBA00023015"/>
    </source>
</evidence>
<dbReference type="InterPro" id="IPR008920">
    <property type="entry name" value="TF_FadR/GntR_C"/>
</dbReference>
<sequence>MLAQAIELLRDRSLPMLIEQEIERVILGGEYAPGDKINEQALALRFGISRGPIREALRSLDRTGLIDTIPNRGVFVRRLNAAQAADIYDVRAALFALAGQCFALRASAADVERLRGHVAAMDDAVARDDFETYIIENFALHEAIVTGAGNATLASHYLALVKQLRLYRTRNLMLADSVHASNEEHHEMVEAIAAHDPVRAYAAHFNHVATAKTRLMANHLTEKELP</sequence>
<keyword evidence="1" id="KW-0805">Transcription regulation</keyword>
<evidence type="ECO:0000256" key="3">
    <source>
        <dbReference type="ARBA" id="ARBA00023163"/>
    </source>
</evidence>
<dbReference type="EMBL" id="FNUY01000013">
    <property type="protein sequence ID" value="SEG78483.1"/>
    <property type="molecule type" value="Genomic_DNA"/>
</dbReference>
<dbReference type="SMART" id="SM00895">
    <property type="entry name" value="FCD"/>
    <property type="match status" value="1"/>
</dbReference>
<dbReference type="Pfam" id="PF00392">
    <property type="entry name" value="GntR"/>
    <property type="match status" value="1"/>
</dbReference>
<dbReference type="InterPro" id="IPR000524">
    <property type="entry name" value="Tscrpt_reg_HTH_GntR"/>
</dbReference>
<dbReference type="Gene3D" id="1.20.120.530">
    <property type="entry name" value="GntR ligand-binding domain-like"/>
    <property type="match status" value="1"/>
</dbReference>
<evidence type="ECO:0000313" key="5">
    <source>
        <dbReference type="EMBL" id="SEG78483.1"/>
    </source>
</evidence>